<dbReference type="RefSeq" id="WP_164353331.1">
    <property type="nucleotide sequence ID" value="NZ_JAABNT010000004.1"/>
</dbReference>
<comment type="caution">
    <text evidence="2">The sequence shown here is derived from an EMBL/GenBank/DDBJ whole genome shotgun (WGS) entry which is preliminary data.</text>
</comment>
<name>A0A6P0CDE3_9RHOB</name>
<dbReference type="EMBL" id="JAABNT010000004">
    <property type="protein sequence ID" value="NEK22404.1"/>
    <property type="molecule type" value="Genomic_DNA"/>
</dbReference>
<feature type="signal peptide" evidence="1">
    <location>
        <begin position="1"/>
        <end position="18"/>
    </location>
</feature>
<proteinExistence type="predicted"/>
<dbReference type="Proteomes" id="UP000468591">
    <property type="component" value="Unassembled WGS sequence"/>
</dbReference>
<reference evidence="2 3" key="1">
    <citation type="submission" date="2020-01" db="EMBL/GenBank/DDBJ databases">
        <title>Sulfitobacter sediminilitoris sp. nov., isolated from a tidal flat.</title>
        <authorList>
            <person name="Park S."/>
            <person name="Yoon J.-H."/>
        </authorList>
    </citation>
    <scope>NUCLEOTIDE SEQUENCE [LARGE SCALE GENOMIC DNA]</scope>
    <source>
        <strain evidence="2 3">JBTF-M27</strain>
    </source>
</reference>
<dbReference type="AlphaFoldDB" id="A0A6P0CDE3"/>
<sequence>MRALIFLTLLIWASAASPQSWEVRTSDNGGYATATAAVFGTGMGITCHARSLQNLPLVQTGWHESTIAPPYHFHIGFSQALIRPDPYRRNDITLFVDQTGYRLPTIQWSELVGEWDLILPVTDAMFTAMQSASRLVLQIGSEKAWEFPTQDMGAALQAVRQYCAPIWAQRGYPAPAGFAPVPETAPPSGAFEIPTQVQSFANRQCNGPARIGASALQAGDLDRDGQPDVVMDWSDVLCPGETRSGFCGAANCSINVFLSSRGYANSYSVLGVGVRTRPHPSGLLGLEIGGTASVCAQIDCFAVMLWNGTEFAR</sequence>
<evidence type="ECO:0000256" key="1">
    <source>
        <dbReference type="SAM" id="SignalP"/>
    </source>
</evidence>
<feature type="chain" id="PRO_5027004013" description="VCBS repeat-containing protein" evidence="1">
    <location>
        <begin position="19"/>
        <end position="313"/>
    </location>
</feature>
<evidence type="ECO:0000313" key="3">
    <source>
        <dbReference type="Proteomes" id="UP000468591"/>
    </source>
</evidence>
<evidence type="ECO:0000313" key="2">
    <source>
        <dbReference type="EMBL" id="NEK22404.1"/>
    </source>
</evidence>
<gene>
    <name evidence="2" type="ORF">GV827_08325</name>
</gene>
<protein>
    <recommendedName>
        <fullName evidence="4">VCBS repeat-containing protein</fullName>
    </recommendedName>
</protein>
<keyword evidence="3" id="KW-1185">Reference proteome</keyword>
<evidence type="ECO:0008006" key="4">
    <source>
        <dbReference type="Google" id="ProtNLM"/>
    </source>
</evidence>
<accession>A0A6P0CDE3</accession>
<keyword evidence="1" id="KW-0732">Signal</keyword>
<organism evidence="2 3">
    <name type="scientific">Sulfitobacter sediminilitoris</name>
    <dbReference type="NCBI Taxonomy" id="2698830"/>
    <lineage>
        <taxon>Bacteria</taxon>
        <taxon>Pseudomonadati</taxon>
        <taxon>Pseudomonadota</taxon>
        <taxon>Alphaproteobacteria</taxon>
        <taxon>Rhodobacterales</taxon>
        <taxon>Roseobacteraceae</taxon>
        <taxon>Sulfitobacter</taxon>
    </lineage>
</organism>